<dbReference type="Gene3D" id="1.10.1740.10">
    <property type="match status" value="1"/>
</dbReference>
<dbReference type="SUPFAM" id="SSF88946">
    <property type="entry name" value="Sigma2 domain of RNA polymerase sigma factors"/>
    <property type="match status" value="1"/>
</dbReference>
<evidence type="ECO:0000259" key="6">
    <source>
        <dbReference type="Pfam" id="PF04542"/>
    </source>
</evidence>
<keyword evidence="9" id="KW-1185">Reference proteome</keyword>
<dbReference type="Pfam" id="PF08281">
    <property type="entry name" value="Sigma70_r4_2"/>
    <property type="match status" value="1"/>
</dbReference>
<dbReference type="InterPro" id="IPR007627">
    <property type="entry name" value="RNA_pol_sigma70_r2"/>
</dbReference>
<evidence type="ECO:0000256" key="5">
    <source>
        <dbReference type="ARBA" id="ARBA00023163"/>
    </source>
</evidence>
<dbReference type="InterPro" id="IPR013324">
    <property type="entry name" value="RNA_pol_sigma_r3/r4-like"/>
</dbReference>
<accession>A0ABX0GVB7</accession>
<evidence type="ECO:0000259" key="7">
    <source>
        <dbReference type="Pfam" id="PF08281"/>
    </source>
</evidence>
<proteinExistence type="inferred from homology"/>
<dbReference type="PANTHER" id="PTHR43133:SF50">
    <property type="entry name" value="ECF RNA POLYMERASE SIGMA FACTOR SIGM"/>
    <property type="match status" value="1"/>
</dbReference>
<evidence type="ECO:0000256" key="2">
    <source>
        <dbReference type="ARBA" id="ARBA00023015"/>
    </source>
</evidence>
<reference evidence="8 9" key="1">
    <citation type="submission" date="2020-03" db="EMBL/GenBank/DDBJ databases">
        <title>Two novel Motilibacter sp.</title>
        <authorList>
            <person name="Liu S."/>
        </authorList>
    </citation>
    <scope>NUCLEOTIDE SEQUENCE [LARGE SCALE GENOMIC DNA]</scope>
    <source>
        <strain evidence="8 9">E257</strain>
    </source>
</reference>
<feature type="domain" description="RNA polymerase sigma-70 region 2" evidence="6">
    <location>
        <begin position="9"/>
        <end position="75"/>
    </location>
</feature>
<dbReference type="Proteomes" id="UP000800981">
    <property type="component" value="Unassembled WGS sequence"/>
</dbReference>
<dbReference type="Gene3D" id="1.10.10.10">
    <property type="entry name" value="Winged helix-like DNA-binding domain superfamily/Winged helix DNA-binding domain"/>
    <property type="match status" value="1"/>
</dbReference>
<dbReference type="InterPro" id="IPR013249">
    <property type="entry name" value="RNA_pol_sigma70_r4_t2"/>
</dbReference>
<dbReference type="RefSeq" id="WP_166174654.1">
    <property type="nucleotide sequence ID" value="NZ_JAANNP010000010.1"/>
</dbReference>
<dbReference type="InterPro" id="IPR014284">
    <property type="entry name" value="RNA_pol_sigma-70_dom"/>
</dbReference>
<comment type="caution">
    <text evidence="8">The sequence shown here is derived from an EMBL/GenBank/DDBJ whole genome shotgun (WGS) entry which is preliminary data.</text>
</comment>
<dbReference type="InterPro" id="IPR036388">
    <property type="entry name" value="WH-like_DNA-bd_sf"/>
</dbReference>
<dbReference type="CDD" id="cd06171">
    <property type="entry name" value="Sigma70_r4"/>
    <property type="match status" value="1"/>
</dbReference>
<dbReference type="SUPFAM" id="SSF88659">
    <property type="entry name" value="Sigma3 and sigma4 domains of RNA polymerase sigma factors"/>
    <property type="match status" value="1"/>
</dbReference>
<evidence type="ECO:0000256" key="1">
    <source>
        <dbReference type="ARBA" id="ARBA00010641"/>
    </source>
</evidence>
<dbReference type="PANTHER" id="PTHR43133">
    <property type="entry name" value="RNA POLYMERASE ECF-TYPE SIGMA FACTO"/>
    <property type="match status" value="1"/>
</dbReference>
<evidence type="ECO:0000256" key="3">
    <source>
        <dbReference type="ARBA" id="ARBA00023082"/>
    </source>
</evidence>
<organism evidence="8 9">
    <name type="scientific">Motilibacter deserti</name>
    <dbReference type="NCBI Taxonomy" id="2714956"/>
    <lineage>
        <taxon>Bacteria</taxon>
        <taxon>Bacillati</taxon>
        <taxon>Actinomycetota</taxon>
        <taxon>Actinomycetes</taxon>
        <taxon>Motilibacterales</taxon>
        <taxon>Motilibacteraceae</taxon>
        <taxon>Motilibacter</taxon>
    </lineage>
</organism>
<protein>
    <submittedName>
        <fullName evidence="8">Sigma-70 family RNA polymerase sigma factor</fullName>
    </submittedName>
</protein>
<name>A0ABX0GVB7_9ACTN</name>
<evidence type="ECO:0000313" key="9">
    <source>
        <dbReference type="Proteomes" id="UP000800981"/>
    </source>
</evidence>
<dbReference type="InterPro" id="IPR013325">
    <property type="entry name" value="RNA_pol_sigma_r2"/>
</dbReference>
<evidence type="ECO:0000256" key="4">
    <source>
        <dbReference type="ARBA" id="ARBA00023125"/>
    </source>
</evidence>
<dbReference type="NCBIfam" id="TIGR02937">
    <property type="entry name" value="sigma70-ECF"/>
    <property type="match status" value="1"/>
</dbReference>
<dbReference type="Pfam" id="PF04542">
    <property type="entry name" value="Sigma70_r2"/>
    <property type="match status" value="1"/>
</dbReference>
<dbReference type="EMBL" id="JAANNP010000010">
    <property type="protein sequence ID" value="NHC14737.1"/>
    <property type="molecule type" value="Genomic_DNA"/>
</dbReference>
<feature type="domain" description="RNA polymerase sigma factor 70 region 4 type 2" evidence="7">
    <location>
        <begin position="99"/>
        <end position="150"/>
    </location>
</feature>
<keyword evidence="5" id="KW-0804">Transcription</keyword>
<evidence type="ECO:0000313" key="8">
    <source>
        <dbReference type="EMBL" id="NHC14737.1"/>
    </source>
</evidence>
<keyword evidence="2" id="KW-0805">Transcription regulation</keyword>
<sequence>MTEAEFEQLYAACAPRLVRAVYAVTGDMNEAQDVVNEAFMRAWAARRSLGRVDQPEAWLRTVAVRLAVSRWRRTRTAAAAWLRKDIAEAVPEVSPDSVALVAALRQLPDTQRVAVVLHYFYDLPLARIATETNSSLSAVKSRLSRARTTLAVLLADPAPQEPSRA</sequence>
<gene>
    <name evidence="8" type="ORF">G9H71_13190</name>
</gene>
<dbReference type="InterPro" id="IPR039425">
    <property type="entry name" value="RNA_pol_sigma-70-like"/>
</dbReference>
<keyword evidence="4" id="KW-0238">DNA-binding</keyword>
<comment type="similarity">
    <text evidence="1">Belongs to the sigma-70 factor family. ECF subfamily.</text>
</comment>
<keyword evidence="3" id="KW-0731">Sigma factor</keyword>